<evidence type="ECO:0000256" key="4">
    <source>
        <dbReference type="PIRSR" id="PIRSR000105-2"/>
    </source>
</evidence>
<dbReference type="Pfam" id="PF02737">
    <property type="entry name" value="3HCDH_N"/>
    <property type="match status" value="1"/>
</dbReference>
<evidence type="ECO:0000256" key="2">
    <source>
        <dbReference type="ARBA" id="ARBA00023002"/>
    </source>
</evidence>
<name>A0AA90H070_9ACTN</name>
<proteinExistence type="inferred from homology"/>
<dbReference type="Pfam" id="PF00725">
    <property type="entry name" value="3HCDH"/>
    <property type="match status" value="1"/>
</dbReference>
<feature type="binding site" evidence="4">
    <location>
        <position position="95"/>
    </location>
    <ligand>
        <name>NAD(+)</name>
        <dbReference type="ChEBI" id="CHEBI:57540"/>
    </ligand>
</feature>
<dbReference type="InterPro" id="IPR022694">
    <property type="entry name" value="3-OHacyl-CoA_DH"/>
</dbReference>
<dbReference type="AlphaFoldDB" id="A0AA90H070"/>
<dbReference type="GO" id="GO:0070403">
    <property type="term" value="F:NAD+ binding"/>
    <property type="evidence" value="ECO:0007669"/>
    <property type="project" value="InterPro"/>
</dbReference>
<dbReference type="InterPro" id="IPR006176">
    <property type="entry name" value="3-OHacyl-CoA_DH_NAD-bd"/>
</dbReference>
<accession>A0AA90H070</accession>
<dbReference type="PANTHER" id="PTHR48075">
    <property type="entry name" value="3-HYDROXYACYL-COA DEHYDROGENASE FAMILY PROTEIN"/>
    <property type="match status" value="1"/>
</dbReference>
<comment type="caution">
    <text evidence="7">The sequence shown here is derived from an EMBL/GenBank/DDBJ whole genome shotgun (WGS) entry which is preliminary data.</text>
</comment>
<dbReference type="InterPro" id="IPR036291">
    <property type="entry name" value="NAD(P)-bd_dom_sf"/>
</dbReference>
<dbReference type="GO" id="GO:0016616">
    <property type="term" value="F:oxidoreductase activity, acting on the CH-OH group of donors, NAD or NADP as acceptor"/>
    <property type="evidence" value="ECO:0007669"/>
    <property type="project" value="InterPro"/>
</dbReference>
<dbReference type="PANTHER" id="PTHR48075:SF5">
    <property type="entry name" value="3-HYDROXYBUTYRYL-COA DEHYDROGENASE"/>
    <property type="match status" value="1"/>
</dbReference>
<feature type="domain" description="3-hydroxyacyl-CoA dehydrogenase C-terminal" evidence="5">
    <location>
        <begin position="189"/>
        <end position="285"/>
    </location>
</feature>
<keyword evidence="2" id="KW-0560">Oxidoreductase</keyword>
<feature type="site" description="Important for catalytic activity" evidence="3">
    <location>
        <position position="143"/>
    </location>
</feature>
<evidence type="ECO:0000256" key="1">
    <source>
        <dbReference type="ARBA" id="ARBA00009463"/>
    </source>
</evidence>
<dbReference type="SUPFAM" id="SSF48179">
    <property type="entry name" value="6-phosphogluconate dehydrogenase C-terminal domain-like"/>
    <property type="match status" value="1"/>
</dbReference>
<feature type="binding site" evidence="4">
    <location>
        <position position="122"/>
    </location>
    <ligand>
        <name>NAD(+)</name>
        <dbReference type="ChEBI" id="CHEBI:57540"/>
    </ligand>
</feature>
<feature type="binding site" evidence="4">
    <location>
        <position position="277"/>
    </location>
    <ligand>
        <name>NAD(+)</name>
        <dbReference type="ChEBI" id="CHEBI:57540"/>
    </ligand>
</feature>
<gene>
    <name evidence="7" type="ORF">POF50_004375</name>
</gene>
<feature type="domain" description="3-hydroxyacyl-CoA dehydrogenase NAD binding" evidence="6">
    <location>
        <begin position="7"/>
        <end position="186"/>
    </location>
</feature>
<organism evidence="7">
    <name type="scientific">Streptantibioticus silvisoli</name>
    <dbReference type="NCBI Taxonomy" id="2705255"/>
    <lineage>
        <taxon>Bacteria</taxon>
        <taxon>Bacillati</taxon>
        <taxon>Actinomycetota</taxon>
        <taxon>Actinomycetes</taxon>
        <taxon>Kitasatosporales</taxon>
        <taxon>Streptomycetaceae</taxon>
        <taxon>Streptantibioticus</taxon>
    </lineage>
</organism>
<feature type="binding site" evidence="4">
    <location>
        <position position="35"/>
    </location>
    <ligand>
        <name>NAD(+)</name>
        <dbReference type="ChEBI" id="CHEBI:57540"/>
    </ligand>
</feature>
<feature type="binding site" evidence="4">
    <location>
        <position position="100"/>
    </location>
    <ligand>
        <name>NAD(+)</name>
        <dbReference type="ChEBI" id="CHEBI:57540"/>
    </ligand>
</feature>
<dbReference type="PIRSF" id="PIRSF000105">
    <property type="entry name" value="HCDH"/>
    <property type="match status" value="1"/>
</dbReference>
<reference evidence="7" key="1">
    <citation type="submission" date="2023-05" db="EMBL/GenBank/DDBJ databases">
        <title>Streptantibioticus silvisoli sp. nov., acidotolerant actinomycetes 1 from pine litter.</title>
        <authorList>
            <person name="Swiecimska M."/>
            <person name="Golinska P."/>
            <person name="Sangal V."/>
            <person name="Wachnowicz B."/>
            <person name="Goodfellow M."/>
        </authorList>
    </citation>
    <scope>NUCLEOTIDE SEQUENCE</scope>
    <source>
        <strain evidence="7">SL13</strain>
    </source>
</reference>
<evidence type="ECO:0000259" key="6">
    <source>
        <dbReference type="Pfam" id="PF02737"/>
    </source>
</evidence>
<dbReference type="InterPro" id="IPR008927">
    <property type="entry name" value="6-PGluconate_DH-like_C_sf"/>
</dbReference>
<feature type="binding site" evidence="4">
    <location>
        <begin position="12"/>
        <end position="17"/>
    </location>
    <ligand>
        <name>NAD(+)</name>
        <dbReference type="ChEBI" id="CHEBI:57540"/>
    </ligand>
</feature>
<dbReference type="InterPro" id="IPR006108">
    <property type="entry name" value="3HC_DH_C"/>
</dbReference>
<comment type="similarity">
    <text evidence="1">Belongs to the 3-hydroxyacyl-CoA dehydrogenase family.</text>
</comment>
<keyword evidence="4" id="KW-0520">NAD</keyword>
<dbReference type="Gene3D" id="1.10.1040.50">
    <property type="match status" value="1"/>
</dbReference>
<sequence>MTQPLRTVGVVGAGSIGATVCVDFVVHGFRVVVVDVSETALAETRELLREVNRFLPAVRPGLTRLGKQEAQDRLVTSTELAALAECEFVVENVSEKWEVKRDLYRELDRILPEGVGIGVNTSSIPIGRLAAETGRAGVIVGIHFMNPSYLKDAVEVMRGDDTSDKCLDHVQELLSLLGKQAVVVGDFPGFVSNRISHLFFNEAIRVVQDQGVEPAVVDDIFKKCFGHTMGPLETADLIGLETVLLTLENLRESYGDDRYHGCALLREMVASGRLGRKSGQGFYHYHGTSSVAITAGV</sequence>
<protein>
    <submittedName>
        <fullName evidence="7">3-hydroxyacyl-CoA dehydrogenase family protein</fullName>
    </submittedName>
</protein>
<dbReference type="EMBL" id="JABXJJ020000004">
    <property type="protein sequence ID" value="MDI5968588.1"/>
    <property type="molecule type" value="Genomic_DNA"/>
</dbReference>
<evidence type="ECO:0000259" key="5">
    <source>
        <dbReference type="Pfam" id="PF00725"/>
    </source>
</evidence>
<evidence type="ECO:0000313" key="7">
    <source>
        <dbReference type="EMBL" id="MDI5968588.1"/>
    </source>
</evidence>
<dbReference type="SUPFAM" id="SSF51735">
    <property type="entry name" value="NAD(P)-binding Rossmann-fold domains"/>
    <property type="match status" value="1"/>
</dbReference>
<evidence type="ECO:0000256" key="3">
    <source>
        <dbReference type="PIRSR" id="PIRSR000105-1"/>
    </source>
</evidence>
<dbReference type="RefSeq" id="WP_271313254.1">
    <property type="nucleotide sequence ID" value="NZ_JABXJJ020000004.1"/>
</dbReference>
<feature type="binding site" evidence="4">
    <location>
        <position position="146"/>
    </location>
    <ligand>
        <name>NAD(+)</name>
        <dbReference type="ChEBI" id="CHEBI:57540"/>
    </ligand>
</feature>
<dbReference type="GO" id="GO:0006631">
    <property type="term" value="P:fatty acid metabolic process"/>
    <property type="evidence" value="ECO:0007669"/>
    <property type="project" value="InterPro"/>
</dbReference>
<dbReference type="Gene3D" id="3.40.50.720">
    <property type="entry name" value="NAD(P)-binding Rossmann-like Domain"/>
    <property type="match status" value="1"/>
</dbReference>